<feature type="domain" description="AMP-dependent synthetase/ligase" evidence="1">
    <location>
        <begin position="194"/>
        <end position="314"/>
    </location>
</feature>
<dbReference type="GO" id="GO:0016874">
    <property type="term" value="F:ligase activity"/>
    <property type="evidence" value="ECO:0007669"/>
    <property type="project" value="UniProtKB-KW"/>
</dbReference>
<dbReference type="AlphaFoldDB" id="A0A540VTN2"/>
<proteinExistence type="predicted"/>
<dbReference type="Gene3D" id="3.40.50.12780">
    <property type="entry name" value="N-terminal domain of ligase-like"/>
    <property type="match status" value="1"/>
</dbReference>
<dbReference type="InterPro" id="IPR000873">
    <property type="entry name" value="AMP-dep_synth/lig_dom"/>
</dbReference>
<dbReference type="SUPFAM" id="SSF56801">
    <property type="entry name" value="Acetyl-CoA synthetase-like"/>
    <property type="match status" value="1"/>
</dbReference>
<dbReference type="PANTHER" id="PTHR36932:SF1">
    <property type="entry name" value="CAPSULAR POLYSACCHARIDE BIOSYNTHESIS PROTEIN"/>
    <property type="match status" value="1"/>
</dbReference>
<accession>A0A540VTN2</accession>
<reference evidence="2 3" key="1">
    <citation type="submission" date="2019-06" db="EMBL/GenBank/DDBJ databases">
        <title>Metagenome assembled Genome of Spiribacter salinus SL48-SHIP from the microbial mat of Salt Lake 48 (Novosibirsk region, Russia).</title>
        <authorList>
            <person name="Shipova A."/>
            <person name="Rozanov A.S."/>
            <person name="Bryanskaya A.V."/>
            <person name="Peltek S.E."/>
        </authorList>
    </citation>
    <scope>NUCLEOTIDE SEQUENCE [LARGE SCALE GENOMIC DNA]</scope>
    <source>
        <strain evidence="2">SL48-SHIP-2</strain>
    </source>
</reference>
<name>A0A540VTN2_9GAMM</name>
<dbReference type="EMBL" id="VIFK01000023">
    <property type="protein sequence ID" value="TQF00112.1"/>
    <property type="molecule type" value="Genomic_DNA"/>
</dbReference>
<protein>
    <submittedName>
        <fullName evidence="2">Phenylacetate--CoA ligase family protein</fullName>
    </submittedName>
</protein>
<evidence type="ECO:0000259" key="1">
    <source>
        <dbReference type="Pfam" id="PF00501"/>
    </source>
</evidence>
<dbReference type="InterPro" id="IPR053158">
    <property type="entry name" value="CapK_Type1_Caps_Biosynth"/>
</dbReference>
<dbReference type="InterPro" id="IPR042099">
    <property type="entry name" value="ANL_N_sf"/>
</dbReference>
<comment type="caution">
    <text evidence="2">The sequence shown here is derived from an EMBL/GenBank/DDBJ whole genome shotgun (WGS) entry which is preliminary data.</text>
</comment>
<dbReference type="Pfam" id="PF00501">
    <property type="entry name" value="AMP-binding"/>
    <property type="match status" value="1"/>
</dbReference>
<evidence type="ECO:0000313" key="3">
    <source>
        <dbReference type="Proteomes" id="UP000315400"/>
    </source>
</evidence>
<keyword evidence="2" id="KW-0436">Ligase</keyword>
<sequence length="450" mass="49976">MASRLYTRLVAGALFPLHEKLKGHETARRLRGLEETQWYPGGEVQALQLERLRRFLTSACEHVPYYRQLFEAADFSPGDLSSVDDLAALPLLDKALIRRNREAMTSSHAGALTEMSTGGSTGEPLRFLLGRERKSHDIAAKWRATRWWGVDIGDPEIVVWGSPVELGAQDHIKALRDRLFRTRLLPAFALGEQDMDRYLASIAKRSPRMLFGYPSALSALARHGLQNAAGGTRREDRVTFCTGERLYPEQREEIAAAFGGRVANGYGAREAGFIAHECPTGKLHVSAEDIVVEIVDSEGRPLPPGESGEVVVTHMATADFPFIRYRTGDHAALDPEPCPCGRGLPALTGIEGRSTDFVVDSEGRRMHGLALIYVVREQPGVRAFRIEQQSRERTTVYLVADDDYAPEVEADIRRGMQARLGPAVSVDLELVHELPPERSGKYRYVISHAQ</sequence>
<evidence type="ECO:0000313" key="2">
    <source>
        <dbReference type="EMBL" id="TQF00112.1"/>
    </source>
</evidence>
<dbReference type="Proteomes" id="UP000315400">
    <property type="component" value="Unassembled WGS sequence"/>
</dbReference>
<organism evidence="2 3">
    <name type="scientific">Spiribacter salinus</name>
    <dbReference type="NCBI Taxonomy" id="1335746"/>
    <lineage>
        <taxon>Bacteria</taxon>
        <taxon>Pseudomonadati</taxon>
        <taxon>Pseudomonadota</taxon>
        <taxon>Gammaproteobacteria</taxon>
        <taxon>Chromatiales</taxon>
        <taxon>Ectothiorhodospiraceae</taxon>
        <taxon>Spiribacter</taxon>
    </lineage>
</organism>
<dbReference type="PANTHER" id="PTHR36932">
    <property type="entry name" value="CAPSULAR POLYSACCHARIDE BIOSYNTHESIS PROTEIN"/>
    <property type="match status" value="1"/>
</dbReference>
<gene>
    <name evidence="2" type="ORF">FKY71_05025</name>
</gene>